<keyword evidence="2" id="KW-0472">Membrane</keyword>
<sequence length="480" mass="51004">MTLPSTTPQAPPAGDAPGTAADGEDPRAALPRRRRARRVPLPPPPRPTALVEGAVRLRAALRTEPGRLRVVGALLALLLMSFGTVTAWQVSSRVDTATAVLEEGQPLSADAAALYRSLADANTTAAVGFLADGETPLPARGRYEDDIREATHRLLKAAAHAVGSDDAGEEIRLLGEELPVYTGLVETARANDRQGFPLGGAYLRYADTHMQEVLLPAAQRLHQLEHERFHEDLTQARARPWGALACGVLVLAVLGWAQHRHYRRTHRVLNPGLLVATATTGLLLAWLAVAHTLSGPPLADAERTGTRSLELLTRIRTESLQARGHESLALVARGAGTSFADSYRARMDTVLGSPQAPGGLVADAEAAAGDDVGRAHLATVAEHAEEWRERNAAAMEAEDSGAYEEAVKRVVGAAGSTGESFDRLDTALGAALDHERQRFAEAVDTGRARLDRLPEGAVTLAVGATTAALLGVGRRLSEYR</sequence>
<feature type="compositionally biased region" description="Low complexity" evidence="1">
    <location>
        <begin position="1"/>
        <end position="21"/>
    </location>
</feature>
<dbReference type="Proteomes" id="UP000746503">
    <property type="component" value="Unassembled WGS sequence"/>
</dbReference>
<proteinExistence type="predicted"/>
<evidence type="ECO:0000256" key="1">
    <source>
        <dbReference type="SAM" id="MobiDB-lite"/>
    </source>
</evidence>
<feature type="transmembrane region" description="Helical" evidence="2">
    <location>
        <begin position="238"/>
        <end position="256"/>
    </location>
</feature>
<accession>A0ABX1ARP8</accession>
<evidence type="ECO:0000313" key="3">
    <source>
        <dbReference type="EMBL" id="NJP68271.1"/>
    </source>
</evidence>
<feature type="transmembrane region" description="Helical" evidence="2">
    <location>
        <begin position="268"/>
        <end position="289"/>
    </location>
</feature>
<keyword evidence="2" id="KW-0812">Transmembrane</keyword>
<organism evidence="3 4">
    <name type="scientific">Streptomyces spiramenti</name>
    <dbReference type="NCBI Taxonomy" id="2720606"/>
    <lineage>
        <taxon>Bacteria</taxon>
        <taxon>Bacillati</taxon>
        <taxon>Actinomycetota</taxon>
        <taxon>Actinomycetes</taxon>
        <taxon>Kitasatosporales</taxon>
        <taxon>Streptomycetaceae</taxon>
        <taxon>Streptomyces</taxon>
    </lineage>
</organism>
<evidence type="ECO:0008006" key="5">
    <source>
        <dbReference type="Google" id="ProtNLM"/>
    </source>
</evidence>
<keyword evidence="2" id="KW-1133">Transmembrane helix</keyword>
<dbReference type="EMBL" id="JAAVJB010000190">
    <property type="protein sequence ID" value="NJP68271.1"/>
    <property type="molecule type" value="Genomic_DNA"/>
</dbReference>
<evidence type="ECO:0000313" key="4">
    <source>
        <dbReference type="Proteomes" id="UP000746503"/>
    </source>
</evidence>
<protein>
    <recommendedName>
        <fullName evidence="5">Secreted protein</fullName>
    </recommendedName>
</protein>
<reference evidence="3 4" key="1">
    <citation type="submission" date="2020-03" db="EMBL/GenBank/DDBJ databases">
        <title>Draft genome of Streptomyces sp. ventii, isolated from the Axial Seamount in the Pacific Ocean, and resequencing of the two type strains Streptomyces lonarensis strain NCL 716 and Streptomyces bohaiensis strain 11A07.</title>
        <authorList>
            <person name="Loughran R.M."/>
            <person name="Pfannmuller K.M."/>
            <person name="Wasson B.J."/>
            <person name="Deadmond M.C."/>
            <person name="Paddock B.E."/>
            <person name="Koyack M.J."/>
            <person name="Gallegos D.A."/>
            <person name="Mitchell E.A."/>
            <person name="Ushijima B."/>
            <person name="Saw J.H."/>
            <person name="Mcphail K.L."/>
            <person name="Videau P."/>
        </authorList>
    </citation>
    <scope>NUCLEOTIDE SEQUENCE [LARGE SCALE GENOMIC DNA]</scope>
    <source>
        <strain evidence="4">5675061</strain>
    </source>
</reference>
<name>A0ABX1ARP8_9ACTN</name>
<comment type="caution">
    <text evidence="3">The sequence shown here is derived from an EMBL/GenBank/DDBJ whole genome shotgun (WGS) entry which is preliminary data.</text>
</comment>
<feature type="region of interest" description="Disordered" evidence="1">
    <location>
        <begin position="1"/>
        <end position="48"/>
    </location>
</feature>
<gene>
    <name evidence="3" type="ORF">HCJ92_18705</name>
</gene>
<evidence type="ECO:0000256" key="2">
    <source>
        <dbReference type="SAM" id="Phobius"/>
    </source>
</evidence>
<feature type="transmembrane region" description="Helical" evidence="2">
    <location>
        <begin position="68"/>
        <end position="88"/>
    </location>
</feature>
<keyword evidence="4" id="KW-1185">Reference proteome</keyword>
<dbReference type="RefSeq" id="WP_167934776.1">
    <property type="nucleotide sequence ID" value="NZ_JAAVJB010000190.1"/>
</dbReference>